<feature type="signal peptide" evidence="2">
    <location>
        <begin position="1"/>
        <end position="15"/>
    </location>
</feature>
<gene>
    <name evidence="5" type="ORF">MPH_09066</name>
</gene>
<reference evidence="5 6" key="1">
    <citation type="journal article" date="2012" name="BMC Genomics">
        <title>Tools to kill: Genome of one of the most destructive plant pathogenic fungi Macrophomina phaseolina.</title>
        <authorList>
            <person name="Islam M.S."/>
            <person name="Haque M.S."/>
            <person name="Islam M.M."/>
            <person name="Emdad E.M."/>
            <person name="Halim A."/>
            <person name="Hossen Q.M.M."/>
            <person name="Hossain M.Z."/>
            <person name="Ahmed B."/>
            <person name="Rahim S."/>
            <person name="Rahman M.S."/>
            <person name="Alam M.M."/>
            <person name="Hou S."/>
            <person name="Wan X."/>
            <person name="Saito J.A."/>
            <person name="Alam M."/>
        </authorList>
    </citation>
    <scope>NUCLEOTIDE SEQUENCE [LARGE SCALE GENOMIC DNA]</scope>
    <source>
        <strain evidence="5 6">MS6</strain>
    </source>
</reference>
<feature type="domain" description="DUF7029" evidence="3">
    <location>
        <begin position="291"/>
        <end position="386"/>
    </location>
</feature>
<evidence type="ECO:0000256" key="1">
    <source>
        <dbReference type="SAM" id="MobiDB-lite"/>
    </source>
</evidence>
<dbReference type="HOGENOM" id="CLU_006356_0_0_1"/>
<evidence type="ECO:0008006" key="7">
    <source>
        <dbReference type="Google" id="ProtNLM"/>
    </source>
</evidence>
<dbReference type="EMBL" id="AHHD01000386">
    <property type="protein sequence ID" value="EKG13758.1"/>
    <property type="molecule type" value="Genomic_DNA"/>
</dbReference>
<dbReference type="VEuPathDB" id="FungiDB:MPH_09066"/>
<dbReference type="Pfam" id="PF23865">
    <property type="entry name" value="DUF7223"/>
    <property type="match status" value="1"/>
</dbReference>
<dbReference type="Pfam" id="PF22974">
    <property type="entry name" value="DUF7029"/>
    <property type="match status" value="1"/>
</dbReference>
<dbReference type="InterPro" id="IPR055647">
    <property type="entry name" value="DUF7223"/>
</dbReference>
<feature type="domain" description="DUF7223" evidence="4">
    <location>
        <begin position="603"/>
        <end position="808"/>
    </location>
</feature>
<dbReference type="Proteomes" id="UP000007129">
    <property type="component" value="Unassembled WGS sequence"/>
</dbReference>
<evidence type="ECO:0000313" key="6">
    <source>
        <dbReference type="Proteomes" id="UP000007129"/>
    </source>
</evidence>
<dbReference type="STRING" id="1126212.K2RGN3"/>
<feature type="chain" id="PRO_5012813554" description="Peptidase A1 domain-containing protein" evidence="2">
    <location>
        <begin position="16"/>
        <end position="1060"/>
    </location>
</feature>
<evidence type="ECO:0000259" key="4">
    <source>
        <dbReference type="Pfam" id="PF23865"/>
    </source>
</evidence>
<feature type="compositionally biased region" description="Low complexity" evidence="1">
    <location>
        <begin position="853"/>
        <end position="867"/>
    </location>
</feature>
<feature type="region of interest" description="Disordered" evidence="1">
    <location>
        <begin position="162"/>
        <end position="241"/>
    </location>
</feature>
<organism evidence="5 6">
    <name type="scientific">Macrophomina phaseolina (strain MS6)</name>
    <name type="common">Charcoal rot fungus</name>
    <dbReference type="NCBI Taxonomy" id="1126212"/>
    <lineage>
        <taxon>Eukaryota</taxon>
        <taxon>Fungi</taxon>
        <taxon>Dikarya</taxon>
        <taxon>Ascomycota</taxon>
        <taxon>Pezizomycotina</taxon>
        <taxon>Dothideomycetes</taxon>
        <taxon>Dothideomycetes incertae sedis</taxon>
        <taxon>Botryosphaeriales</taxon>
        <taxon>Botryosphaeriaceae</taxon>
        <taxon>Macrophomina</taxon>
    </lineage>
</organism>
<proteinExistence type="predicted"/>
<sequence length="1060" mass="112652">MRLPPLVLFVASATGHLLPPLEQRQADDGIFYTTVTQTAFTTEIERTTIIQTAYLFTDGFPREGDNGEYSHVPVLSDIKADEITSTITSTVRCSEDETIPTYTGGEAPDLTTAEVEPYYTLATEMPHPDATDLDHDESESATASFGDLASTDVAGIVAATEAAPAEEAPPEPTPLEDAYPSLQASPPTETLGIGDQPVPVMALPPNVMGAYPSSPPSPLEPEPAEGTASVQTETWSGPSGPVATLVPTVPSDHDGADLWHLDPTIANVLYFTENGVADPTISQIFALMRVNATYPSVVLEHSNFIRNVTCSGQGLEVQFATPEAFEYARSVWNGTFVVVTSSVGCAAALQGQHTYWLVNAATFPEGSNTAVLTSQEIAVENALNDVNLIWGTQDPTTTTSYPAATSGTPTMNGGSTSTTQTPSGSSCGEPPAQFIRGFAAAPCGSNFDKVLDDKLGYYSLNDRDFSTSLKEFAPGLKNTSLQEFQPDDAVYMNATAQQRRDLHRFQRRWSFTAFIQKAVSTVTSVVSTATNVVKQAATAVVSAAKTAGQFINDQIDKLTSGSIDTRININIGPKNLVDSKYWGPAFQIFHKEKENKAGTVSGSVDLYCVKCGITGDARVSGEIGFSIGSLRLNKGRIALDGSLTAGLNLGLAAEAQYRNTFRKTIAETGAPGFSIPAILTVGPIVALDAKVDVNIQAQGQLLVGAQATISNYHASIDLVNSPRYQKSGFDPRFTTTFTASGQINADIRLGVPLTVGVGLSIPAISYRKALSVSSEPYVSGSAQYAYSNTQNLPCNNGVSYDLRVGNEVYVDFLGLETVSIYNFVSPPLAKGCYKLGGRRRSIAHRQVVPADDTNAPATPGGSATTTNYGADGRLDSNEISTLALNQVNAEQKEANQTNTNGILFTKIQDSTRQWHLASDSTGVFNLQAIGDQDGGLVFGSLTGVIASDASNRVMHYYPDQMRKLGVSRFLMSSVTSIPNGSDFISLVPISTGRTTPVLMAVDSAGNSFYTVACNLDGNSNKIFLVSDINVGPKTLQGEDFWYIVAGGITSKCAPIAFTSY</sequence>
<protein>
    <recommendedName>
        <fullName evidence="7">Peptidase A1 domain-containing protein</fullName>
    </recommendedName>
</protein>
<keyword evidence="2" id="KW-0732">Signal</keyword>
<evidence type="ECO:0000259" key="3">
    <source>
        <dbReference type="Pfam" id="PF22974"/>
    </source>
</evidence>
<dbReference type="InterPro" id="IPR054293">
    <property type="entry name" value="DUF7029"/>
</dbReference>
<accession>K2RGN3</accession>
<feature type="region of interest" description="Disordered" evidence="1">
    <location>
        <begin position="850"/>
        <end position="870"/>
    </location>
</feature>
<evidence type="ECO:0000313" key="5">
    <source>
        <dbReference type="EMBL" id="EKG13758.1"/>
    </source>
</evidence>
<dbReference type="OrthoDB" id="160645at2759"/>
<feature type="compositionally biased region" description="Polar residues" evidence="1">
    <location>
        <begin position="228"/>
        <end position="237"/>
    </location>
</feature>
<dbReference type="InParanoid" id="K2RGN3"/>
<name>K2RGN3_MACPH</name>
<feature type="region of interest" description="Disordered" evidence="1">
    <location>
        <begin position="397"/>
        <end position="428"/>
    </location>
</feature>
<evidence type="ECO:0000256" key="2">
    <source>
        <dbReference type="SAM" id="SignalP"/>
    </source>
</evidence>
<dbReference type="eggNOG" id="ENOG502SHMP">
    <property type="taxonomic scope" value="Eukaryota"/>
</dbReference>
<comment type="caution">
    <text evidence="5">The sequence shown here is derived from an EMBL/GenBank/DDBJ whole genome shotgun (WGS) entry which is preliminary data.</text>
</comment>
<dbReference type="AlphaFoldDB" id="K2RGN3"/>